<reference evidence="1 2" key="1">
    <citation type="submission" date="2017-11" db="EMBL/GenBank/DDBJ databases">
        <title>Genome sequence of Entomoplasma luminosum PIMN-1 (ATCC 49195).</title>
        <authorList>
            <person name="Lo W.-S."/>
            <person name="Gasparich G.E."/>
            <person name="Kuo C.-H."/>
        </authorList>
    </citation>
    <scope>NUCLEOTIDE SEQUENCE [LARGE SCALE GENOMIC DNA]</scope>
    <source>
        <strain evidence="1 2">PIMN-1</strain>
    </source>
</reference>
<dbReference type="KEGG" id="elj:ELUMI_v1c08270"/>
<keyword evidence="2" id="KW-1185">Reference proteome</keyword>
<evidence type="ECO:0000313" key="2">
    <source>
        <dbReference type="Proteomes" id="UP000232063"/>
    </source>
</evidence>
<protein>
    <submittedName>
        <fullName evidence="1">Uncharacterized protein</fullName>
    </submittedName>
</protein>
<name>A0A2K8NWH4_9MOLU</name>
<organism evidence="1 2">
    <name type="scientific">Williamsoniiplasma luminosum</name>
    <dbReference type="NCBI Taxonomy" id="214888"/>
    <lineage>
        <taxon>Bacteria</taxon>
        <taxon>Bacillati</taxon>
        <taxon>Mycoplasmatota</taxon>
        <taxon>Mollicutes</taxon>
        <taxon>Entomoplasmatales</taxon>
        <taxon>Williamsoniiplasma</taxon>
    </lineage>
</organism>
<evidence type="ECO:0000313" key="1">
    <source>
        <dbReference type="EMBL" id="ATZ17548.1"/>
    </source>
</evidence>
<accession>A0A2K8NWH4</accession>
<sequence>MENQKQEKKCCQRKYCLVRVIREWKAKRKEAKNK</sequence>
<dbReference type="AlphaFoldDB" id="A0A2K8NWH4"/>
<dbReference type="Proteomes" id="UP000232063">
    <property type="component" value="Chromosome"/>
</dbReference>
<proteinExistence type="predicted"/>
<dbReference type="EMBL" id="CP024963">
    <property type="protein sequence ID" value="ATZ17548.1"/>
    <property type="molecule type" value="Genomic_DNA"/>
</dbReference>
<gene>
    <name evidence="1" type="ORF">ELUMI_v1c08270</name>
</gene>